<dbReference type="Proteomes" id="UP000469724">
    <property type="component" value="Unassembled WGS sequence"/>
</dbReference>
<feature type="compositionally biased region" description="Low complexity" evidence="3">
    <location>
        <begin position="265"/>
        <end position="307"/>
    </location>
</feature>
<protein>
    <submittedName>
        <fullName evidence="5">OmpA family protein</fullName>
    </submittedName>
</protein>
<evidence type="ECO:0000256" key="1">
    <source>
        <dbReference type="PROSITE-ProRule" id="PRU00473"/>
    </source>
</evidence>
<evidence type="ECO:0000259" key="4">
    <source>
        <dbReference type="PROSITE" id="PS51123"/>
    </source>
</evidence>
<keyword evidence="2" id="KW-0175">Coiled coil</keyword>
<feature type="compositionally biased region" description="Pro residues" evidence="3">
    <location>
        <begin position="308"/>
        <end position="317"/>
    </location>
</feature>
<dbReference type="PROSITE" id="PS51123">
    <property type="entry name" value="OMPA_2"/>
    <property type="match status" value="1"/>
</dbReference>
<dbReference type="RefSeq" id="WP_163302404.1">
    <property type="nucleotide sequence ID" value="NZ_JAAGRQ010000045.1"/>
</dbReference>
<sequence>MGKKNLKMLMVAIVLIPIALTAYLAKTLYERQGVPQAVESLAKQLFKSKEEERQATEQVRELEKKTEELKTAYDSLLAELQGEVDSKDVRIRRFREKIEINFVDKVLFVSGSAEITPRGQSILGKVGQVLKKVKDRRFFVVGHTDDVPIRSFVFPSNWELSTARASSVIRYVSERHGVDPAQFTAMGRAFYQPVASNETPEGRQENRRVEIIIADLPLFEVEGGEMRSPASSPDGKPSSAEPLESTAPRERDLTLPEADLPKGQAPAAPSAGPASDAAPATPDVPAAPAAEATPPAAAPAPEAATPPADTPTPPQAPEAPATPSLPSPPPAAPAS</sequence>
<gene>
    <name evidence="5" type="ORF">G3N56_11475</name>
</gene>
<reference evidence="5 6" key="1">
    <citation type="submission" date="2020-02" db="EMBL/GenBank/DDBJ databases">
        <title>Comparative genomics of sulfur disproportionating microorganisms.</title>
        <authorList>
            <person name="Ward L.M."/>
            <person name="Bertran E."/>
            <person name="Johnston D.T."/>
        </authorList>
    </citation>
    <scope>NUCLEOTIDE SEQUENCE [LARGE SCALE GENOMIC DNA]</scope>
    <source>
        <strain evidence="5 6">DSM 3696</strain>
    </source>
</reference>
<dbReference type="Pfam" id="PF00691">
    <property type="entry name" value="OmpA"/>
    <property type="match status" value="1"/>
</dbReference>
<name>A0A7K3NME0_9BACT</name>
<feature type="compositionally biased region" description="Pro residues" evidence="3">
    <location>
        <begin position="323"/>
        <end position="335"/>
    </location>
</feature>
<dbReference type="EMBL" id="JAAGRQ010000045">
    <property type="protein sequence ID" value="NDY57361.1"/>
    <property type="molecule type" value="Genomic_DNA"/>
</dbReference>
<dbReference type="PANTHER" id="PTHR30329">
    <property type="entry name" value="STATOR ELEMENT OF FLAGELLAR MOTOR COMPLEX"/>
    <property type="match status" value="1"/>
</dbReference>
<dbReference type="InterPro" id="IPR050330">
    <property type="entry name" value="Bact_OuterMem_StrucFunc"/>
</dbReference>
<evidence type="ECO:0000313" key="6">
    <source>
        <dbReference type="Proteomes" id="UP000469724"/>
    </source>
</evidence>
<evidence type="ECO:0000313" key="5">
    <source>
        <dbReference type="EMBL" id="NDY57361.1"/>
    </source>
</evidence>
<dbReference type="InterPro" id="IPR006665">
    <property type="entry name" value="OmpA-like"/>
</dbReference>
<keyword evidence="1" id="KW-0472">Membrane</keyword>
<dbReference type="GO" id="GO:0016020">
    <property type="term" value="C:membrane"/>
    <property type="evidence" value="ECO:0007669"/>
    <property type="project" value="UniProtKB-UniRule"/>
</dbReference>
<dbReference type="Gene3D" id="3.30.1330.60">
    <property type="entry name" value="OmpA-like domain"/>
    <property type="match status" value="1"/>
</dbReference>
<evidence type="ECO:0000256" key="2">
    <source>
        <dbReference type="SAM" id="Coils"/>
    </source>
</evidence>
<keyword evidence="6" id="KW-1185">Reference proteome</keyword>
<dbReference type="SUPFAM" id="SSF103088">
    <property type="entry name" value="OmpA-like"/>
    <property type="match status" value="1"/>
</dbReference>
<feature type="region of interest" description="Disordered" evidence="3">
    <location>
        <begin position="224"/>
        <end position="335"/>
    </location>
</feature>
<proteinExistence type="predicted"/>
<accession>A0A7K3NME0</accession>
<dbReference type="PANTHER" id="PTHR30329:SF21">
    <property type="entry name" value="LIPOPROTEIN YIAD-RELATED"/>
    <property type="match status" value="1"/>
</dbReference>
<dbReference type="AlphaFoldDB" id="A0A7K3NME0"/>
<feature type="coiled-coil region" evidence="2">
    <location>
        <begin position="45"/>
        <end position="97"/>
    </location>
</feature>
<organism evidence="5 6">
    <name type="scientific">Desulfolutivibrio sulfodismutans</name>
    <dbReference type="NCBI Taxonomy" id="63561"/>
    <lineage>
        <taxon>Bacteria</taxon>
        <taxon>Pseudomonadati</taxon>
        <taxon>Thermodesulfobacteriota</taxon>
        <taxon>Desulfovibrionia</taxon>
        <taxon>Desulfovibrionales</taxon>
        <taxon>Desulfovibrionaceae</taxon>
        <taxon>Desulfolutivibrio</taxon>
    </lineage>
</organism>
<feature type="domain" description="OmpA-like" evidence="4">
    <location>
        <begin position="95"/>
        <end position="217"/>
    </location>
</feature>
<comment type="caution">
    <text evidence="5">The sequence shown here is derived from an EMBL/GenBank/DDBJ whole genome shotgun (WGS) entry which is preliminary data.</text>
</comment>
<dbReference type="CDD" id="cd07185">
    <property type="entry name" value="OmpA_C-like"/>
    <property type="match status" value="1"/>
</dbReference>
<evidence type="ECO:0000256" key="3">
    <source>
        <dbReference type="SAM" id="MobiDB-lite"/>
    </source>
</evidence>
<dbReference type="InterPro" id="IPR036737">
    <property type="entry name" value="OmpA-like_sf"/>
</dbReference>